<dbReference type="AlphaFoldDB" id="A0A059CP81"/>
<gene>
    <name evidence="1" type="ORF">EUGRSUZ_C01525</name>
</gene>
<dbReference type="EMBL" id="KK198755">
    <property type="protein sequence ID" value="KCW80182.1"/>
    <property type="molecule type" value="Genomic_DNA"/>
</dbReference>
<name>A0A059CP81_EUCGR</name>
<dbReference type="Gramene" id="KCW80182">
    <property type="protein sequence ID" value="KCW80182"/>
    <property type="gene ID" value="EUGRSUZ_C01525"/>
</dbReference>
<proteinExistence type="predicted"/>
<reference evidence="1" key="1">
    <citation type="submission" date="2013-07" db="EMBL/GenBank/DDBJ databases">
        <title>The genome of Eucalyptus grandis.</title>
        <authorList>
            <person name="Schmutz J."/>
            <person name="Hayes R."/>
            <person name="Myburg A."/>
            <person name="Tuskan G."/>
            <person name="Grattapaglia D."/>
            <person name="Rokhsar D.S."/>
        </authorList>
    </citation>
    <scope>NUCLEOTIDE SEQUENCE</scope>
    <source>
        <tissue evidence="1">Leaf extractions</tissue>
    </source>
</reference>
<evidence type="ECO:0000313" key="1">
    <source>
        <dbReference type="EMBL" id="KCW80182.1"/>
    </source>
</evidence>
<accession>A0A059CP81</accession>
<dbReference type="InParanoid" id="A0A059CP81"/>
<protein>
    <submittedName>
        <fullName evidence="1">Uncharacterized protein</fullName>
    </submittedName>
</protein>
<organism evidence="1">
    <name type="scientific">Eucalyptus grandis</name>
    <name type="common">Flooded gum</name>
    <dbReference type="NCBI Taxonomy" id="71139"/>
    <lineage>
        <taxon>Eukaryota</taxon>
        <taxon>Viridiplantae</taxon>
        <taxon>Streptophyta</taxon>
        <taxon>Embryophyta</taxon>
        <taxon>Tracheophyta</taxon>
        <taxon>Spermatophyta</taxon>
        <taxon>Magnoliopsida</taxon>
        <taxon>eudicotyledons</taxon>
        <taxon>Gunneridae</taxon>
        <taxon>Pentapetalae</taxon>
        <taxon>rosids</taxon>
        <taxon>malvids</taxon>
        <taxon>Myrtales</taxon>
        <taxon>Myrtaceae</taxon>
        <taxon>Myrtoideae</taxon>
        <taxon>Eucalypteae</taxon>
        <taxon>Eucalyptus</taxon>
    </lineage>
</organism>
<sequence>MIFNQSNNLTIFLQENLLTPVGEKPTNGNHTAYIFFIQTTRSYIIIPWLPSGGFKTSRIACSKDGLEWFYFCNKIDNICCVI</sequence>